<protein>
    <submittedName>
        <fullName evidence="1">Acyl-coenzyme A thioesterase PaaI-like protein</fullName>
    </submittedName>
</protein>
<sequence length="180" mass="19397">MHRIRPQLLLAGNVTGMSSVDAASTAVNATYAMWRKLSGSTLGRGLFSTAMCLKVPYFRTVLPAVRDMRPGRCEVAAPKWWGVHNHLGTFHAIAACNLAEIAMGMLAEATVPTTHRWIPKGMSVSYVAKAKTSLTAVAELPELPELAESGTEVVVPVVVRDREGTVVVTADITVWITPRS</sequence>
<dbReference type="AlphaFoldDB" id="A0A660CB20"/>
<comment type="caution">
    <text evidence="1">The sequence shown here is derived from an EMBL/GenBank/DDBJ whole genome shotgun (WGS) entry which is preliminary data.</text>
</comment>
<name>A0A660CB20_9PSEU</name>
<evidence type="ECO:0000313" key="2">
    <source>
        <dbReference type="Proteomes" id="UP000317303"/>
    </source>
</evidence>
<reference evidence="1 2" key="1">
    <citation type="submission" date="2019-07" db="EMBL/GenBank/DDBJ databases">
        <title>R&amp;d 2014.</title>
        <authorList>
            <person name="Klenk H.-P."/>
        </authorList>
    </citation>
    <scope>NUCLEOTIDE SEQUENCE [LARGE SCALE GENOMIC DNA]</scope>
    <source>
        <strain evidence="1 2">DSM 43194</strain>
    </source>
</reference>
<proteinExistence type="predicted"/>
<dbReference type="EMBL" id="VLJV01000001">
    <property type="protein sequence ID" value="TWH20496.1"/>
    <property type="molecule type" value="Genomic_DNA"/>
</dbReference>
<keyword evidence="2" id="KW-1185">Reference proteome</keyword>
<evidence type="ECO:0000313" key="1">
    <source>
        <dbReference type="EMBL" id="TWH20496.1"/>
    </source>
</evidence>
<dbReference type="SUPFAM" id="SSF54637">
    <property type="entry name" value="Thioesterase/thiol ester dehydrase-isomerase"/>
    <property type="match status" value="1"/>
</dbReference>
<dbReference type="Pfam" id="PF14539">
    <property type="entry name" value="DUF4442"/>
    <property type="match status" value="1"/>
</dbReference>
<dbReference type="Gene3D" id="3.10.129.10">
    <property type="entry name" value="Hotdog Thioesterase"/>
    <property type="match status" value="1"/>
</dbReference>
<dbReference type="InterPro" id="IPR029069">
    <property type="entry name" value="HotDog_dom_sf"/>
</dbReference>
<dbReference type="Proteomes" id="UP000317303">
    <property type="component" value="Unassembled WGS sequence"/>
</dbReference>
<gene>
    <name evidence="1" type="ORF">JD82_02342</name>
</gene>
<organism evidence="1 2">
    <name type="scientific">Prauserella rugosa</name>
    <dbReference type="NCBI Taxonomy" id="43354"/>
    <lineage>
        <taxon>Bacteria</taxon>
        <taxon>Bacillati</taxon>
        <taxon>Actinomycetota</taxon>
        <taxon>Actinomycetes</taxon>
        <taxon>Pseudonocardiales</taxon>
        <taxon>Pseudonocardiaceae</taxon>
        <taxon>Prauserella</taxon>
    </lineage>
</organism>
<dbReference type="CDD" id="cd03443">
    <property type="entry name" value="PaaI_thioesterase"/>
    <property type="match status" value="1"/>
</dbReference>
<accession>A0A660CB20</accession>
<dbReference type="InterPro" id="IPR027961">
    <property type="entry name" value="DUF4442"/>
</dbReference>